<dbReference type="InterPro" id="IPR025491">
    <property type="entry name" value="DUF4382"/>
</dbReference>
<gene>
    <name evidence="3" type="ORF">A3G06_00480</name>
</gene>
<evidence type="ECO:0000256" key="1">
    <source>
        <dbReference type="SAM" id="Phobius"/>
    </source>
</evidence>
<accession>A0A1F6YCU3</accession>
<dbReference type="AlphaFoldDB" id="A0A1F6YCU3"/>
<dbReference type="EMBL" id="MFVV01000006">
    <property type="protein sequence ID" value="OGJ04175.1"/>
    <property type="molecule type" value="Genomic_DNA"/>
</dbReference>
<reference evidence="3 4" key="1">
    <citation type="journal article" date="2016" name="Nat. Commun.">
        <title>Thousands of microbial genomes shed light on interconnected biogeochemical processes in an aquifer system.</title>
        <authorList>
            <person name="Anantharaman K."/>
            <person name="Brown C.T."/>
            <person name="Hug L.A."/>
            <person name="Sharon I."/>
            <person name="Castelle C.J."/>
            <person name="Probst A.J."/>
            <person name="Thomas B.C."/>
            <person name="Singh A."/>
            <person name="Wilkins M.J."/>
            <person name="Karaoz U."/>
            <person name="Brodie E.L."/>
            <person name="Williams K.H."/>
            <person name="Hubbard S.S."/>
            <person name="Banfield J.F."/>
        </authorList>
    </citation>
    <scope>NUCLEOTIDE SEQUENCE [LARGE SCALE GENOMIC DNA]</scope>
</reference>
<name>A0A1F6YCU3_9BACT</name>
<evidence type="ECO:0000259" key="2">
    <source>
        <dbReference type="Pfam" id="PF14321"/>
    </source>
</evidence>
<protein>
    <recommendedName>
        <fullName evidence="2">DUF4382 domain-containing protein</fullName>
    </recommendedName>
</protein>
<dbReference type="Pfam" id="PF14321">
    <property type="entry name" value="DUF4382"/>
    <property type="match status" value="1"/>
</dbReference>
<keyword evidence="1" id="KW-1133">Transmembrane helix</keyword>
<sequence length="305" mass="32434">MKNTTGIIIGVIVLIAAIWAITYYSGRNETPAGTSGEETGSGNLYISITDQTLAIENVNEIDMRINKIEVYSKEEGWITIGSDPKTFALLALKANGQAKLYGKTEVNTGLYERIRVTLGETNVRTKAGATVKAVLPSAQVVINSNIRVNADANAHVTLDVLADKSLHLAAGGKYVFAPVIYTQARSNANVTINTDETVAVSGGRVDADTRIGVDLEGASRPNFELITDGGARLEIKSVLGNVVSFSLDGQSYVTNISKVQENVTTETQTETDASSSLNLDGVLDVNSSANTNTNSNLNLDLNSVY</sequence>
<comment type="caution">
    <text evidence="3">The sequence shown here is derived from an EMBL/GenBank/DDBJ whole genome shotgun (WGS) entry which is preliminary data.</text>
</comment>
<organism evidence="3 4">
    <name type="scientific">Candidatus Nomurabacteria bacterium RIFCSPLOWO2_12_FULL_46_14</name>
    <dbReference type="NCBI Taxonomy" id="1801797"/>
    <lineage>
        <taxon>Bacteria</taxon>
        <taxon>Candidatus Nomuraibacteriota</taxon>
    </lineage>
</organism>
<feature type="domain" description="DUF4382" evidence="2">
    <location>
        <begin position="42"/>
        <end position="178"/>
    </location>
</feature>
<feature type="transmembrane region" description="Helical" evidence="1">
    <location>
        <begin position="7"/>
        <end position="26"/>
    </location>
</feature>
<proteinExistence type="predicted"/>
<keyword evidence="1" id="KW-0812">Transmembrane</keyword>
<dbReference type="Proteomes" id="UP000176192">
    <property type="component" value="Unassembled WGS sequence"/>
</dbReference>
<evidence type="ECO:0000313" key="4">
    <source>
        <dbReference type="Proteomes" id="UP000176192"/>
    </source>
</evidence>
<keyword evidence="1" id="KW-0472">Membrane</keyword>
<evidence type="ECO:0000313" key="3">
    <source>
        <dbReference type="EMBL" id="OGJ04175.1"/>
    </source>
</evidence>